<dbReference type="Pfam" id="PF04468">
    <property type="entry name" value="PSP1"/>
    <property type="match status" value="1"/>
</dbReference>
<dbReference type="EMBL" id="MCGE01000024">
    <property type="protein sequence ID" value="ORZ10486.1"/>
    <property type="molecule type" value="Genomic_DNA"/>
</dbReference>
<reference evidence="2 3" key="1">
    <citation type="submission" date="2016-07" db="EMBL/GenBank/DDBJ databases">
        <title>Pervasive Adenine N6-methylation of Active Genes in Fungi.</title>
        <authorList>
            <consortium name="DOE Joint Genome Institute"/>
            <person name="Mondo S.J."/>
            <person name="Dannebaum R.O."/>
            <person name="Kuo R.C."/>
            <person name="Labutti K."/>
            <person name="Haridas S."/>
            <person name="Kuo A."/>
            <person name="Salamov A."/>
            <person name="Ahrendt S.R."/>
            <person name="Lipzen A."/>
            <person name="Sullivan W."/>
            <person name="Andreopoulos W.B."/>
            <person name="Clum A."/>
            <person name="Lindquist E."/>
            <person name="Daum C."/>
            <person name="Ramamoorthy G.K."/>
            <person name="Gryganskyi A."/>
            <person name="Culley D."/>
            <person name="Magnuson J.K."/>
            <person name="James T.Y."/>
            <person name="O'Malley M.A."/>
            <person name="Stajich J.E."/>
            <person name="Spatafora J.W."/>
            <person name="Visel A."/>
            <person name="Grigoriev I.V."/>
        </authorList>
    </citation>
    <scope>NUCLEOTIDE SEQUENCE [LARGE SCALE GENOMIC DNA]</scope>
    <source>
        <strain evidence="2 3">NRRL 1336</strain>
    </source>
</reference>
<evidence type="ECO:0000313" key="2">
    <source>
        <dbReference type="EMBL" id="ORZ10486.1"/>
    </source>
</evidence>
<organism evidence="2 3">
    <name type="scientific">Absidia repens</name>
    <dbReference type="NCBI Taxonomy" id="90262"/>
    <lineage>
        <taxon>Eukaryota</taxon>
        <taxon>Fungi</taxon>
        <taxon>Fungi incertae sedis</taxon>
        <taxon>Mucoromycota</taxon>
        <taxon>Mucoromycotina</taxon>
        <taxon>Mucoromycetes</taxon>
        <taxon>Mucorales</taxon>
        <taxon>Cunninghamellaceae</taxon>
        <taxon>Absidia</taxon>
    </lineage>
</organism>
<dbReference type="PROSITE" id="PS51411">
    <property type="entry name" value="PSP1_C"/>
    <property type="match status" value="1"/>
</dbReference>
<dbReference type="Proteomes" id="UP000193560">
    <property type="component" value="Unassembled WGS sequence"/>
</dbReference>
<dbReference type="PANTHER" id="PTHR43830">
    <property type="entry name" value="PROTEIN PSP1"/>
    <property type="match status" value="1"/>
</dbReference>
<dbReference type="AlphaFoldDB" id="A0A1X2I6K9"/>
<dbReference type="InterPro" id="IPR007557">
    <property type="entry name" value="PSP1_C"/>
</dbReference>
<gene>
    <name evidence="2" type="ORF">BCR42DRAFT_333769</name>
</gene>
<evidence type="ECO:0000259" key="1">
    <source>
        <dbReference type="PROSITE" id="PS51411"/>
    </source>
</evidence>
<dbReference type="OrthoDB" id="243127at2759"/>
<dbReference type="PANTHER" id="PTHR43830:SF3">
    <property type="entry name" value="PROTEIN PSP1"/>
    <property type="match status" value="1"/>
</dbReference>
<protein>
    <submittedName>
        <fullName evidence="2">PSP1 C-terminal conserved region-domain-containing protein</fullName>
    </submittedName>
</protein>
<dbReference type="InterPro" id="IPR047767">
    <property type="entry name" value="PSP1-like"/>
</dbReference>
<accession>A0A1X2I6K9</accession>
<evidence type="ECO:0000313" key="3">
    <source>
        <dbReference type="Proteomes" id="UP000193560"/>
    </source>
</evidence>
<proteinExistence type="predicted"/>
<keyword evidence="3" id="KW-1185">Reference proteome</keyword>
<sequence length="215" mass="24691">MGKGIPLHHFLDSNTLLYLVEFKTGRTDICYIMQGDTILPEIGDLVITEADRGRDLGKVMNILTANSIIQKHRQQIDGTKATMGGLDMVTEGDGQLINENNDEAKDDEKLQVSQKCQVKRLYRLADTEETASLTTKQLDEEKALLVCQTKIQQKELPMQVVNAEYQWDRRKLTFYFMADQRIDFRELVRELFKTYKTRIWMCALKSNTSGSLSCE</sequence>
<name>A0A1X2I6K9_9FUNG</name>
<dbReference type="NCBIfam" id="NF041131">
    <property type="entry name" value="RicT_YaaT_fam"/>
    <property type="match status" value="1"/>
</dbReference>
<feature type="domain" description="PSP1 C-terminal" evidence="1">
    <location>
        <begin position="119"/>
        <end position="204"/>
    </location>
</feature>
<dbReference type="GO" id="GO:0005737">
    <property type="term" value="C:cytoplasm"/>
    <property type="evidence" value="ECO:0007669"/>
    <property type="project" value="TreeGrafter"/>
</dbReference>
<comment type="caution">
    <text evidence="2">The sequence shown here is derived from an EMBL/GenBank/DDBJ whole genome shotgun (WGS) entry which is preliminary data.</text>
</comment>